<dbReference type="EMBL" id="AOHX01000026">
    <property type="protein sequence ID" value="ELY47291.1"/>
    <property type="molecule type" value="Genomic_DNA"/>
</dbReference>
<gene>
    <name evidence="1" type="ORF">C495_03497</name>
</gene>
<dbReference type="RefSeq" id="WP_008160051.1">
    <property type="nucleotide sequence ID" value="NZ_AOHX01000026.1"/>
</dbReference>
<name>L9WDD7_9EURY</name>
<dbReference type="STRING" id="1230460.C495_03497"/>
<evidence type="ECO:0000313" key="2">
    <source>
        <dbReference type="Proteomes" id="UP000011661"/>
    </source>
</evidence>
<organism evidence="1 2">
    <name type="scientific">Natronorubrum sulfidifaciens JCM 14089</name>
    <dbReference type="NCBI Taxonomy" id="1230460"/>
    <lineage>
        <taxon>Archaea</taxon>
        <taxon>Methanobacteriati</taxon>
        <taxon>Methanobacteriota</taxon>
        <taxon>Stenosarchaea group</taxon>
        <taxon>Halobacteria</taxon>
        <taxon>Halobacteriales</taxon>
        <taxon>Natrialbaceae</taxon>
        <taxon>Natronorubrum</taxon>
    </lineage>
</organism>
<reference evidence="1 2" key="1">
    <citation type="journal article" date="2014" name="PLoS Genet.">
        <title>Phylogenetically driven sequencing of extremely halophilic archaea reveals strategies for static and dynamic osmo-response.</title>
        <authorList>
            <person name="Becker E.A."/>
            <person name="Seitzer P.M."/>
            <person name="Tritt A."/>
            <person name="Larsen D."/>
            <person name="Krusor M."/>
            <person name="Yao A.I."/>
            <person name="Wu D."/>
            <person name="Madern D."/>
            <person name="Eisen J.A."/>
            <person name="Darling A.E."/>
            <person name="Facciotti M.T."/>
        </authorList>
    </citation>
    <scope>NUCLEOTIDE SEQUENCE [LARGE SCALE GENOMIC DNA]</scope>
    <source>
        <strain evidence="1 2">JCM 14089</strain>
    </source>
</reference>
<evidence type="ECO:0000313" key="1">
    <source>
        <dbReference type="EMBL" id="ELY47291.1"/>
    </source>
</evidence>
<protein>
    <submittedName>
        <fullName evidence="1">Uncharacterized protein</fullName>
    </submittedName>
</protein>
<comment type="caution">
    <text evidence="1">The sequence shown here is derived from an EMBL/GenBank/DDBJ whole genome shotgun (WGS) entry which is preliminary data.</text>
</comment>
<sequence length="72" mass="7617">MADGRTLKQIYGELVSCPFFPLLFISEAVKVAVVGGPFLELTVLAVVSTFLWAASDSVDVDISVDLSGILGK</sequence>
<keyword evidence="2" id="KW-1185">Reference proteome</keyword>
<dbReference type="Proteomes" id="UP000011661">
    <property type="component" value="Unassembled WGS sequence"/>
</dbReference>
<proteinExistence type="predicted"/>
<accession>L9WDD7</accession>
<dbReference type="AlphaFoldDB" id="L9WDD7"/>